<dbReference type="SUPFAM" id="SSF48264">
    <property type="entry name" value="Cytochrome P450"/>
    <property type="match status" value="1"/>
</dbReference>
<keyword evidence="8 9" id="KW-0503">Monooxygenase</keyword>
<keyword evidence="3" id="KW-0963">Cytoplasm</keyword>
<sequence>MLKSVDFDPFSTHREDPYPYLLSAQETHPVFYSDRLEAWCVTRHSDIERVLRDSTLFSCRDHNPRPPKTLSPELLHALETWRGNAPPMGSIDGPEHARIRAVAGRGFTARMLNSYEPQIIRVADSLIESMSRRSTFSFISEFAYPFPLSAILSVLGVPEEYHDSCREWTELRIAVLLPRETPPAEVQQRCLKGLRDFVAMSRSIVADRLKHPREDLISNMLHSDIRGNKMTADEVVAQIPTLISAGHESTAQALASITYRLLTTPDGWRALVEGSVKSPDLVEEGLRFDGPISGFFRTAKADCEISGTPIPKGSRIFLAFGAGSRDKEVFPDPNKFLIDRSNARSHLAFGGGPHHCVGAALARLELSIALDKLAHNFPNLHLVSGQSPHRLPRFPLRALSDFLVATDAELP</sequence>
<keyword evidence="4 9" id="KW-0349">Heme</keyword>
<dbReference type="PANTHER" id="PTHR46696">
    <property type="entry name" value="P450, PUTATIVE (EUROFUNG)-RELATED"/>
    <property type="match status" value="1"/>
</dbReference>
<comment type="subcellular location">
    <subcellularLocation>
        <location evidence="1">Cytoplasm</location>
    </subcellularLocation>
</comment>
<dbReference type="RefSeq" id="WP_010695515.1">
    <property type="nucleotide sequence ID" value="NZ_CP061007.1"/>
</dbReference>
<dbReference type="GO" id="GO:0005506">
    <property type="term" value="F:iron ion binding"/>
    <property type="evidence" value="ECO:0007669"/>
    <property type="project" value="InterPro"/>
</dbReference>
<dbReference type="InterPro" id="IPR036396">
    <property type="entry name" value="Cyt_P450_sf"/>
</dbReference>
<comment type="caution">
    <text evidence="10">The sequence shown here is derived from an EMBL/GenBank/DDBJ whole genome shotgun (WGS) entry which is preliminary data.</text>
</comment>
<proteinExistence type="inferred from homology"/>
<dbReference type="Gene3D" id="1.10.630.10">
    <property type="entry name" value="Cytochrome P450"/>
    <property type="match status" value="1"/>
</dbReference>
<dbReference type="PRINTS" id="PR00385">
    <property type="entry name" value="P450"/>
</dbReference>
<evidence type="ECO:0000256" key="9">
    <source>
        <dbReference type="RuleBase" id="RU000461"/>
    </source>
</evidence>
<protein>
    <submittedName>
        <fullName evidence="10">Cytochrome P450</fullName>
    </submittedName>
</protein>
<dbReference type="GO" id="GO:0020037">
    <property type="term" value="F:heme binding"/>
    <property type="evidence" value="ECO:0007669"/>
    <property type="project" value="InterPro"/>
</dbReference>
<dbReference type="OrthoDB" id="3807506at2"/>
<comment type="similarity">
    <text evidence="2 9">Belongs to the cytochrome P450 family.</text>
</comment>
<dbReference type="InterPro" id="IPR001128">
    <property type="entry name" value="Cyt_P450"/>
</dbReference>
<dbReference type="PRINTS" id="PR00359">
    <property type="entry name" value="BP450"/>
</dbReference>
<dbReference type="EMBL" id="PJNB01000001">
    <property type="protein sequence ID" value="PKW15035.1"/>
    <property type="molecule type" value="Genomic_DNA"/>
</dbReference>
<dbReference type="InterPro" id="IPR017972">
    <property type="entry name" value="Cyt_P450_CS"/>
</dbReference>
<dbReference type="GO" id="GO:0005737">
    <property type="term" value="C:cytoplasm"/>
    <property type="evidence" value="ECO:0007669"/>
    <property type="project" value="UniProtKB-SubCell"/>
</dbReference>
<dbReference type="PANTHER" id="PTHR46696:SF3">
    <property type="entry name" value="PULCHERRIMINIC ACID SYNTHASE"/>
    <property type="match status" value="1"/>
</dbReference>
<dbReference type="GO" id="GO:0016705">
    <property type="term" value="F:oxidoreductase activity, acting on paired donors, with incorporation or reduction of molecular oxygen"/>
    <property type="evidence" value="ECO:0007669"/>
    <property type="project" value="InterPro"/>
</dbReference>
<dbReference type="PROSITE" id="PS00086">
    <property type="entry name" value="CYTOCHROME_P450"/>
    <property type="match status" value="1"/>
</dbReference>
<dbReference type="Pfam" id="PF00067">
    <property type="entry name" value="p450"/>
    <property type="match status" value="2"/>
</dbReference>
<reference evidence="10" key="1">
    <citation type="submission" date="2017-12" db="EMBL/GenBank/DDBJ databases">
        <title>Sequencing the genomes of 1000 Actinobacteria strains.</title>
        <authorList>
            <person name="Klenk H.-P."/>
        </authorList>
    </citation>
    <scope>NUCLEOTIDE SEQUENCE [LARGE SCALE GENOMIC DNA]</scope>
    <source>
        <strain evidence="10">DSM 44228</strain>
    </source>
</reference>
<evidence type="ECO:0000256" key="8">
    <source>
        <dbReference type="ARBA" id="ARBA00023033"/>
    </source>
</evidence>
<evidence type="ECO:0000256" key="6">
    <source>
        <dbReference type="ARBA" id="ARBA00023002"/>
    </source>
</evidence>
<dbReference type="AlphaFoldDB" id="A0A2N3XWI8"/>
<keyword evidence="5 9" id="KW-0479">Metal-binding</keyword>
<evidence type="ECO:0000256" key="5">
    <source>
        <dbReference type="ARBA" id="ARBA00022723"/>
    </source>
</evidence>
<keyword evidence="11" id="KW-1185">Reference proteome</keyword>
<name>A0A2N3XWI8_SACSN</name>
<gene>
    <name evidence="10" type="ORF">A8926_2708</name>
</gene>
<accession>A0A2N3XWI8</accession>
<evidence type="ECO:0000256" key="2">
    <source>
        <dbReference type="ARBA" id="ARBA00010617"/>
    </source>
</evidence>
<evidence type="ECO:0000256" key="1">
    <source>
        <dbReference type="ARBA" id="ARBA00004496"/>
    </source>
</evidence>
<evidence type="ECO:0000313" key="11">
    <source>
        <dbReference type="Proteomes" id="UP000233786"/>
    </source>
</evidence>
<dbReference type="InterPro" id="IPR002397">
    <property type="entry name" value="Cyt_P450_B"/>
</dbReference>
<dbReference type="GO" id="GO:0004497">
    <property type="term" value="F:monooxygenase activity"/>
    <property type="evidence" value="ECO:0007669"/>
    <property type="project" value="UniProtKB-KW"/>
</dbReference>
<evidence type="ECO:0000256" key="3">
    <source>
        <dbReference type="ARBA" id="ARBA00022490"/>
    </source>
</evidence>
<keyword evidence="6 9" id="KW-0560">Oxidoreductase</keyword>
<dbReference type="Proteomes" id="UP000233786">
    <property type="component" value="Unassembled WGS sequence"/>
</dbReference>
<dbReference type="STRING" id="994479.GCA_000194155_02728"/>
<dbReference type="FunFam" id="1.10.630.10:FF:000018">
    <property type="entry name" value="Cytochrome P450 monooxygenase"/>
    <property type="match status" value="1"/>
</dbReference>
<evidence type="ECO:0000313" key="10">
    <source>
        <dbReference type="EMBL" id="PKW15035.1"/>
    </source>
</evidence>
<evidence type="ECO:0000256" key="4">
    <source>
        <dbReference type="ARBA" id="ARBA00022617"/>
    </source>
</evidence>
<keyword evidence="7 9" id="KW-0408">Iron</keyword>
<evidence type="ECO:0000256" key="7">
    <source>
        <dbReference type="ARBA" id="ARBA00023004"/>
    </source>
</evidence>
<organism evidence="10 11">
    <name type="scientific">Saccharopolyspora spinosa</name>
    <dbReference type="NCBI Taxonomy" id="60894"/>
    <lineage>
        <taxon>Bacteria</taxon>
        <taxon>Bacillati</taxon>
        <taxon>Actinomycetota</taxon>
        <taxon>Actinomycetes</taxon>
        <taxon>Pseudonocardiales</taxon>
        <taxon>Pseudonocardiaceae</taxon>
        <taxon>Saccharopolyspora</taxon>
    </lineage>
</organism>